<proteinExistence type="predicted"/>
<feature type="domain" description="DUF4301" evidence="1">
    <location>
        <begin position="8"/>
        <end position="499"/>
    </location>
</feature>
<dbReference type="EMBL" id="JAVHUL010000003">
    <property type="protein sequence ID" value="MDQ7916276.1"/>
    <property type="molecule type" value="Genomic_DNA"/>
</dbReference>
<reference evidence="2 3" key="1">
    <citation type="submission" date="2023-08" db="EMBL/GenBank/DDBJ databases">
        <title>Mesonia sp. MT50, isolated from deep-sea sediment of the Mariana Trench.</title>
        <authorList>
            <person name="Fu H."/>
        </authorList>
    </citation>
    <scope>NUCLEOTIDE SEQUENCE [LARGE SCALE GENOMIC DNA]</scope>
    <source>
        <strain evidence="2 3">MT50</strain>
    </source>
</reference>
<organism evidence="2 3">
    <name type="scientific">Mesonia profundi</name>
    <dbReference type="NCBI Taxonomy" id="3070998"/>
    <lineage>
        <taxon>Bacteria</taxon>
        <taxon>Pseudomonadati</taxon>
        <taxon>Bacteroidota</taxon>
        <taxon>Flavobacteriia</taxon>
        <taxon>Flavobacteriales</taxon>
        <taxon>Flavobacteriaceae</taxon>
        <taxon>Mesonia</taxon>
    </lineage>
</organism>
<evidence type="ECO:0000313" key="3">
    <source>
        <dbReference type="Proteomes" id="UP001230915"/>
    </source>
</evidence>
<dbReference type="RefSeq" id="WP_308862891.1">
    <property type="nucleotide sequence ID" value="NZ_JAVHUL010000003.1"/>
</dbReference>
<dbReference type="Pfam" id="PF14134">
    <property type="entry name" value="DUF4301"/>
    <property type="match status" value="1"/>
</dbReference>
<sequence length="502" mass="56926">MESNTWRDEDLLQMKAKGIAVEQVEKQLQEFERGIAFENLKAPACIGSGIMKLDDNQLQSWVDRLEKASVKKVKFIPASGAATRMFKNLFFFLEEFDSEKESLQEFIARTRKNELTKFFHQLEKLPFYEEVIDYAQLDKKSNLDDLAFPFVQNLLNEANLGYGSYPKGLVPFHKYRDEILTAFEIHFLEAMNYTQNEEVAHLHFTVAKKHLDKFEKAQAQIEKKYPENDFCVDYSYQQENTDTLAATIDNQPFREKNGEILFRPGGHGALIENLNQVEADLVFIKNIDNVCVHEYLNEIVDYKKALGGILLEIQEKVFQVLKKIDAKDPEALAEANQLLSSCFHSEEQIKSFTEAKELLNRPIRVCGMVKNEGAPGGGPFWVLDAAGKASLQIVEGAQIDANNKSQQDIAAKATHFNPVDLVCGLKNYQGEKFDLLDFVDASKGFISEKSKDGKALKALELPGLWNGAMAHWNTIFVEVPLVTFNPVKTVVDLLKTSHQPQT</sequence>
<dbReference type="InterPro" id="IPR025393">
    <property type="entry name" value="DUF4301"/>
</dbReference>
<protein>
    <submittedName>
        <fullName evidence="2">DUF4301 family protein</fullName>
    </submittedName>
</protein>
<evidence type="ECO:0000259" key="1">
    <source>
        <dbReference type="Pfam" id="PF14134"/>
    </source>
</evidence>
<evidence type="ECO:0000313" key="2">
    <source>
        <dbReference type="EMBL" id="MDQ7916276.1"/>
    </source>
</evidence>
<dbReference type="InterPro" id="IPR029044">
    <property type="entry name" value="Nucleotide-diphossugar_trans"/>
</dbReference>
<accession>A0ABU0ZXU5</accession>
<gene>
    <name evidence="2" type="ORF">RBU60_01715</name>
</gene>
<dbReference type="Proteomes" id="UP001230915">
    <property type="component" value="Unassembled WGS sequence"/>
</dbReference>
<dbReference type="SUPFAM" id="SSF53448">
    <property type="entry name" value="Nucleotide-diphospho-sugar transferases"/>
    <property type="match status" value="1"/>
</dbReference>
<keyword evidence="3" id="KW-1185">Reference proteome</keyword>
<name>A0ABU0ZXU5_9FLAO</name>
<comment type="caution">
    <text evidence="2">The sequence shown here is derived from an EMBL/GenBank/DDBJ whole genome shotgun (WGS) entry which is preliminary data.</text>
</comment>